<evidence type="ECO:0000256" key="1">
    <source>
        <dbReference type="ARBA" id="ARBA00004123"/>
    </source>
</evidence>
<sequence>IDDDGFIHETSISQLLSCQEELDAELSETQNLPFSDEVDRPLETDNELKNFDITTYINEPETTNNFEKKVRAAVKKIDVEAQKYIVEDKGEALDTNDDVIDVETVFEGASLPVLEASDAFSLLEQFEASEKPISSSNKHSDNLINASYGFSDSLVNTIEMAVNKISSSPIDIFEKIPQTPVDIFDDDVKIFDCNENENEIISTNSEFVAADSMKIENEKLNTAEMCDKNEIDSNIVNPEETKNQELKPPKQQISETTSYVKSKQILDALPQELIARINESGKRKPITIIPPIPNKKRGASRSLDSVSQHRNKVSKIASTEQVRLDHDYCASVSPYPKEPQKDSGFESSEEDDRSVIRNQPTVKTADGKLMVSLLKVNTIRNNNQKKKLNLEEYKKRRFINSNTTSQSNSPASSTCSSPLPEDENLKRIKHHEKLMKMAVDLLNTPAKSAQKNENVALKPPKVEESPQVVVKIPSEIVPPPDLEVKTYVSIGTNTDISTISSSKNILASAQQLEEIKPLLQKVSDKINSNSFITSLIENIPKVKNIAKVNSYVEVENQEGIREDKIIHYLKKDRLPAKTNSVGAQTDFDMEDEDMQIRYRRRIDGRRSPSFSPSGSSTSSAYCRRRSSSSSHHSRSSRRSGSSSSRSSRDNFGFVTFANKEDAYEAVERGNDGHVYPKYDLSFGGRRLFCKTSYSDLDNMREDDYNYYASRTTESSFDALLRAAQEKIRRRKP</sequence>
<dbReference type="EMBL" id="QDEB01133574">
    <property type="protein sequence ID" value="RZB38797.1"/>
    <property type="molecule type" value="Genomic_DNA"/>
</dbReference>
<evidence type="ECO:0000313" key="8">
    <source>
        <dbReference type="EMBL" id="RZB38797.1"/>
    </source>
</evidence>
<dbReference type="GO" id="GO:0005634">
    <property type="term" value="C:nucleus"/>
    <property type="evidence" value="ECO:0007669"/>
    <property type="project" value="UniProtKB-SubCell"/>
</dbReference>
<keyword evidence="5" id="KW-0804">Transcription</keyword>
<dbReference type="InterPro" id="IPR034605">
    <property type="entry name" value="PGC-1"/>
</dbReference>
<evidence type="ECO:0000256" key="7">
    <source>
        <dbReference type="SAM" id="MobiDB-lite"/>
    </source>
</evidence>
<feature type="compositionally biased region" description="Low complexity" evidence="7">
    <location>
        <begin position="607"/>
        <end position="621"/>
    </location>
</feature>
<dbReference type="OrthoDB" id="10047851at2759"/>
<dbReference type="PANTHER" id="PTHR15528">
    <property type="entry name" value="PEROXISOME PROLIFERATOR ACTIVATED RECEPTOR GAMMA COACTIVATOR 1 PGC-1 -RELATED"/>
    <property type="match status" value="1"/>
</dbReference>
<evidence type="ECO:0000256" key="6">
    <source>
        <dbReference type="ARBA" id="ARBA00023242"/>
    </source>
</evidence>
<keyword evidence="6" id="KW-0539">Nucleus</keyword>
<feature type="region of interest" description="Disordered" evidence="7">
    <location>
        <begin position="399"/>
        <end position="421"/>
    </location>
</feature>
<organism evidence="8 9">
    <name type="scientific">Asbolus verrucosus</name>
    <name type="common">Desert ironclad beetle</name>
    <dbReference type="NCBI Taxonomy" id="1661398"/>
    <lineage>
        <taxon>Eukaryota</taxon>
        <taxon>Metazoa</taxon>
        <taxon>Ecdysozoa</taxon>
        <taxon>Arthropoda</taxon>
        <taxon>Hexapoda</taxon>
        <taxon>Insecta</taxon>
        <taxon>Pterygota</taxon>
        <taxon>Neoptera</taxon>
        <taxon>Endopterygota</taxon>
        <taxon>Coleoptera</taxon>
        <taxon>Polyphaga</taxon>
        <taxon>Cucujiformia</taxon>
        <taxon>Tenebrionidae</taxon>
        <taxon>Pimeliinae</taxon>
        <taxon>Asbolus</taxon>
    </lineage>
</organism>
<dbReference type="AlphaFoldDB" id="A0A482V6Q9"/>
<comment type="subcellular location">
    <subcellularLocation>
        <location evidence="1">Nucleus</location>
    </subcellularLocation>
</comment>
<keyword evidence="4" id="KW-0805">Transcription regulation</keyword>
<accession>A0A482V6Q9</accession>
<feature type="region of interest" description="Disordered" evidence="7">
    <location>
        <begin position="599"/>
        <end position="648"/>
    </location>
</feature>
<evidence type="ECO:0000313" key="9">
    <source>
        <dbReference type="Proteomes" id="UP000292052"/>
    </source>
</evidence>
<evidence type="ECO:0000256" key="5">
    <source>
        <dbReference type="ARBA" id="ARBA00023163"/>
    </source>
</evidence>
<evidence type="ECO:0000256" key="4">
    <source>
        <dbReference type="ARBA" id="ARBA00023015"/>
    </source>
</evidence>
<proteinExistence type="predicted"/>
<feature type="non-terminal residue" evidence="8">
    <location>
        <position position="1"/>
    </location>
</feature>
<gene>
    <name evidence="8" type="ORF">BDFB_007449</name>
</gene>
<evidence type="ECO:0000256" key="2">
    <source>
        <dbReference type="ARBA" id="ARBA00022553"/>
    </source>
</evidence>
<evidence type="ECO:0000256" key="3">
    <source>
        <dbReference type="ARBA" id="ARBA00022884"/>
    </source>
</evidence>
<dbReference type="GO" id="GO:0003712">
    <property type="term" value="F:transcription coregulator activity"/>
    <property type="evidence" value="ECO:0007669"/>
    <property type="project" value="InterPro"/>
</dbReference>
<name>A0A482V6Q9_ASBVE</name>
<keyword evidence="3" id="KW-0694">RNA-binding</keyword>
<dbReference type="GO" id="GO:0045944">
    <property type="term" value="P:positive regulation of transcription by RNA polymerase II"/>
    <property type="evidence" value="ECO:0007669"/>
    <property type="project" value="TreeGrafter"/>
</dbReference>
<dbReference type="PANTHER" id="PTHR15528:SF11">
    <property type="entry name" value="FI18188P1"/>
    <property type="match status" value="1"/>
</dbReference>
<keyword evidence="2" id="KW-0597">Phosphoprotein</keyword>
<reference evidence="8 9" key="1">
    <citation type="submission" date="2017-03" db="EMBL/GenBank/DDBJ databases">
        <title>Genome of the blue death feigning beetle - Asbolus verrucosus.</title>
        <authorList>
            <person name="Rider S.D."/>
        </authorList>
    </citation>
    <scope>NUCLEOTIDE SEQUENCE [LARGE SCALE GENOMIC DNA]</scope>
    <source>
        <strain evidence="8">Butters</strain>
        <tissue evidence="8">Head and leg muscle</tissue>
    </source>
</reference>
<protein>
    <submittedName>
        <fullName evidence="8">GPI-anchored adhesin-like protein PGA55</fullName>
    </submittedName>
</protein>
<comment type="caution">
    <text evidence="8">The sequence shown here is derived from an EMBL/GenBank/DDBJ whole genome shotgun (WGS) entry which is preliminary data.</text>
</comment>
<keyword evidence="9" id="KW-1185">Reference proteome</keyword>
<feature type="compositionally biased region" description="Basic residues" evidence="7">
    <location>
        <begin position="622"/>
        <end position="637"/>
    </location>
</feature>
<feature type="region of interest" description="Disordered" evidence="7">
    <location>
        <begin position="284"/>
        <end position="361"/>
    </location>
</feature>
<dbReference type="Proteomes" id="UP000292052">
    <property type="component" value="Unassembled WGS sequence"/>
</dbReference>
<feature type="compositionally biased region" description="Low complexity" evidence="7">
    <location>
        <begin position="400"/>
        <end position="419"/>
    </location>
</feature>
<dbReference type="STRING" id="1661398.A0A482V6Q9"/>
<dbReference type="GO" id="GO:0003723">
    <property type="term" value="F:RNA binding"/>
    <property type="evidence" value="ECO:0007669"/>
    <property type="project" value="UniProtKB-KW"/>
</dbReference>